<dbReference type="SUPFAM" id="SSF51658">
    <property type="entry name" value="Xylose isomerase-like"/>
    <property type="match status" value="1"/>
</dbReference>
<protein>
    <submittedName>
        <fullName evidence="3">Hydroxypyruvate isomerase</fullName>
        <ecNumber evidence="3">5.3.1.22</ecNumber>
    </submittedName>
</protein>
<dbReference type="Proteomes" id="UP000008631">
    <property type="component" value="Chromosome"/>
</dbReference>
<proteinExistence type="predicted"/>
<dbReference type="OrthoDB" id="9786584at2"/>
<dbReference type="EC" id="5.3.1.22" evidence="3"/>
<dbReference type="InterPro" id="IPR050417">
    <property type="entry name" value="Sugar_Epim/Isomerase"/>
</dbReference>
<keyword evidence="1 3" id="KW-0413">Isomerase</keyword>
<reference evidence="3 4" key="2">
    <citation type="journal article" date="2011" name="Stand. Genomic Sci.">
        <title>Complete genome sequence of Isosphaera pallida type strain (IS1B).</title>
        <authorList>
            <consortium name="US DOE Joint Genome Institute (JGI-PGF)"/>
            <person name="Goker M."/>
            <person name="Cleland D."/>
            <person name="Saunders E."/>
            <person name="Lapidus A."/>
            <person name="Nolan M."/>
            <person name="Lucas S."/>
            <person name="Hammon N."/>
            <person name="Deshpande S."/>
            <person name="Cheng J.F."/>
            <person name="Tapia R."/>
            <person name="Han C."/>
            <person name="Goodwin L."/>
            <person name="Pitluck S."/>
            <person name="Liolios K."/>
            <person name="Pagani I."/>
            <person name="Ivanova N."/>
            <person name="Mavromatis K."/>
            <person name="Pati A."/>
            <person name="Chen A."/>
            <person name="Palaniappan K."/>
            <person name="Land M."/>
            <person name="Hauser L."/>
            <person name="Chang Y.J."/>
            <person name="Jeffries C.D."/>
            <person name="Detter J.C."/>
            <person name="Beck B."/>
            <person name="Woyke T."/>
            <person name="Bristow J."/>
            <person name="Eisen J.A."/>
            <person name="Markowitz V."/>
            <person name="Hugenholtz P."/>
            <person name="Kyrpides N.C."/>
            <person name="Klenk H.P."/>
        </authorList>
    </citation>
    <scope>NUCLEOTIDE SEQUENCE [LARGE SCALE GENOMIC DNA]</scope>
    <source>
        <strain evidence="4">ATCC 43644 / DSM 9630 / IS1B</strain>
    </source>
</reference>
<name>E8R504_ISOPI</name>
<dbReference type="InParanoid" id="E8R504"/>
<dbReference type="STRING" id="575540.Isop_2183"/>
<accession>E8R504</accession>
<organism evidence="3 4">
    <name type="scientific">Isosphaera pallida (strain ATCC 43644 / DSM 9630 / IS1B)</name>
    <dbReference type="NCBI Taxonomy" id="575540"/>
    <lineage>
        <taxon>Bacteria</taxon>
        <taxon>Pseudomonadati</taxon>
        <taxon>Planctomycetota</taxon>
        <taxon>Planctomycetia</taxon>
        <taxon>Isosphaerales</taxon>
        <taxon>Isosphaeraceae</taxon>
        <taxon>Isosphaera</taxon>
    </lineage>
</organism>
<dbReference type="GO" id="GO:0008903">
    <property type="term" value="F:hydroxypyruvate isomerase activity"/>
    <property type="evidence" value="ECO:0007669"/>
    <property type="project" value="UniProtKB-EC"/>
</dbReference>
<evidence type="ECO:0000313" key="4">
    <source>
        <dbReference type="Proteomes" id="UP000008631"/>
    </source>
</evidence>
<dbReference type="eggNOG" id="COG3622">
    <property type="taxonomic scope" value="Bacteria"/>
</dbReference>
<sequence>MEQPAAVSRGRLRSVLATFGTTLPMSAADSFRMTPSKFVATRRSAIAAAGAAGLAWMSGLGRATTCTRSDVKPHEPTWLTYAVNAEMFWSNLPFEERLKRIAEAGFAHYEFWPWRNKNLDRVAELNRELGLKPVQFTAFWGITHPNRRDLFLNDLAEAIGVAQTLGLDLLTVVAGEESPGLSRDEQTRAVVETLRAGAELVAPAGITLILEPLNVLVDHPKQLVVTSQQAAQVIDAVGSPHVKILFDVYHQQISEGNLSGNIRAHKERIGYYQIADHPGRNEPFTGEIHYPHILKVIHETGQTRPIGLELRPRRDPLQALAAVRRADAEARVLAQA</sequence>
<dbReference type="PANTHER" id="PTHR43489">
    <property type="entry name" value="ISOMERASE"/>
    <property type="match status" value="1"/>
</dbReference>
<reference key="1">
    <citation type="submission" date="2010-11" db="EMBL/GenBank/DDBJ databases">
        <title>The complete sequence of chromosome of Isophaera pallida ATCC 43644.</title>
        <authorList>
            <consortium name="US DOE Joint Genome Institute (JGI-PGF)"/>
            <person name="Lucas S."/>
            <person name="Copeland A."/>
            <person name="Lapidus A."/>
            <person name="Bruce D."/>
            <person name="Goodwin L."/>
            <person name="Pitluck S."/>
            <person name="Kyrpides N."/>
            <person name="Mavromatis K."/>
            <person name="Pagani I."/>
            <person name="Ivanova N."/>
            <person name="Saunders E."/>
            <person name="Brettin T."/>
            <person name="Detter J.C."/>
            <person name="Han C."/>
            <person name="Tapia R."/>
            <person name="Land M."/>
            <person name="Hauser L."/>
            <person name="Markowitz V."/>
            <person name="Cheng J.-F."/>
            <person name="Hugenholtz P."/>
            <person name="Woyke T."/>
            <person name="Wu D."/>
            <person name="Eisen J.A."/>
        </authorList>
    </citation>
    <scope>NUCLEOTIDE SEQUENCE</scope>
    <source>
        <strain>ATCC 43644</strain>
    </source>
</reference>
<feature type="domain" description="Xylose isomerase-like TIM barrel" evidence="2">
    <location>
        <begin position="99"/>
        <end position="319"/>
    </location>
</feature>
<keyword evidence="4" id="KW-1185">Reference proteome</keyword>
<dbReference type="AlphaFoldDB" id="E8R504"/>
<dbReference type="Pfam" id="PF01261">
    <property type="entry name" value="AP_endonuc_2"/>
    <property type="match status" value="1"/>
</dbReference>
<gene>
    <name evidence="3" type="ordered locus">Isop_2183</name>
</gene>
<dbReference type="InterPro" id="IPR013022">
    <property type="entry name" value="Xyl_isomerase-like_TIM-brl"/>
</dbReference>
<dbReference type="FunCoup" id="E8R504">
    <property type="interactions" value="113"/>
</dbReference>
<dbReference type="KEGG" id="ipa:Isop_2183"/>
<dbReference type="InterPro" id="IPR036237">
    <property type="entry name" value="Xyl_isomerase-like_sf"/>
</dbReference>
<dbReference type="Gene3D" id="3.20.20.150">
    <property type="entry name" value="Divalent-metal-dependent TIM barrel enzymes"/>
    <property type="match status" value="1"/>
</dbReference>
<dbReference type="PANTHER" id="PTHR43489:SF3">
    <property type="entry name" value="XYLOSE ISOMERASE DOMAIN PROTEIN TIM BARREL"/>
    <property type="match status" value="1"/>
</dbReference>
<evidence type="ECO:0000256" key="1">
    <source>
        <dbReference type="ARBA" id="ARBA00023235"/>
    </source>
</evidence>
<evidence type="ECO:0000259" key="2">
    <source>
        <dbReference type="Pfam" id="PF01261"/>
    </source>
</evidence>
<dbReference type="EMBL" id="CP002353">
    <property type="protein sequence ID" value="ADV62761.1"/>
    <property type="molecule type" value="Genomic_DNA"/>
</dbReference>
<evidence type="ECO:0000313" key="3">
    <source>
        <dbReference type="EMBL" id="ADV62761.1"/>
    </source>
</evidence>
<dbReference type="HOGENOM" id="CLU_050006_1_2_0"/>